<dbReference type="SUPFAM" id="SSF53474">
    <property type="entry name" value="alpha/beta-Hydrolases"/>
    <property type="match status" value="1"/>
</dbReference>
<dbReference type="RefSeq" id="XP_019529127.2">
    <property type="nucleotide sequence ID" value="XM_019673582.2"/>
</dbReference>
<dbReference type="InterPro" id="IPR029058">
    <property type="entry name" value="AB_hydrolase_fold"/>
</dbReference>
<reference evidence="7" key="2">
    <citation type="submission" date="2025-05" db="UniProtKB">
        <authorList>
            <consortium name="EnsemblMetazoa"/>
        </authorList>
    </citation>
    <scope>IDENTIFICATION</scope>
    <source>
        <strain evidence="7">Foshan</strain>
    </source>
</reference>
<evidence type="ECO:0000256" key="1">
    <source>
        <dbReference type="ARBA" id="ARBA00004613"/>
    </source>
</evidence>
<sequence length="348" mass="38761">MLHWNVLIVLLGATAYASPMTPFNETAEQLEAEWIQVPNPNWELTWVHRSMVEAQAHVKWGSQELDVLFVFFSRANSAGSTYRFSELKNVNDTVFDASRPTRVIVHGWLNNRDSPLNVNIRKTYLKRWDYNVIVVDWSSCAARWNYVAVAFCVNEVGKTVGLMLLSLNKSKGLALEDVYVIGHSLGAHVAGISGKTVGRGRISTIMALDPALPLIGFWDKSKRVAKGDAQYVEVIHTNGGYLGYLEPIGTADFYPNGGVAQPGCGFNFGGICAHSRSWELFVESLEEPEEHLMARQILSLQEVPHARDNTVQLAKMGGEPSNKLGEAYGLYYMRTGDRSPYFESNKAN</sequence>
<organism evidence="7 8">
    <name type="scientific">Aedes albopictus</name>
    <name type="common">Asian tiger mosquito</name>
    <name type="synonym">Stegomyia albopicta</name>
    <dbReference type="NCBI Taxonomy" id="7160"/>
    <lineage>
        <taxon>Eukaryota</taxon>
        <taxon>Metazoa</taxon>
        <taxon>Ecdysozoa</taxon>
        <taxon>Arthropoda</taxon>
        <taxon>Hexapoda</taxon>
        <taxon>Insecta</taxon>
        <taxon>Pterygota</taxon>
        <taxon>Neoptera</taxon>
        <taxon>Endopterygota</taxon>
        <taxon>Diptera</taxon>
        <taxon>Nematocera</taxon>
        <taxon>Culicoidea</taxon>
        <taxon>Culicidae</taxon>
        <taxon>Culicinae</taxon>
        <taxon>Aedini</taxon>
        <taxon>Aedes</taxon>
        <taxon>Stegomyia</taxon>
    </lineage>
</organism>
<evidence type="ECO:0000256" key="5">
    <source>
        <dbReference type="SAM" id="SignalP"/>
    </source>
</evidence>
<evidence type="ECO:0000256" key="4">
    <source>
        <dbReference type="RuleBase" id="RU004262"/>
    </source>
</evidence>
<comment type="subcellular location">
    <subcellularLocation>
        <location evidence="1">Secreted</location>
    </subcellularLocation>
</comment>
<keyword evidence="3" id="KW-0964">Secreted</keyword>
<evidence type="ECO:0000313" key="8">
    <source>
        <dbReference type="Proteomes" id="UP000069940"/>
    </source>
</evidence>
<dbReference type="Proteomes" id="UP000069940">
    <property type="component" value="Unassembled WGS sequence"/>
</dbReference>
<dbReference type="CDD" id="cd00707">
    <property type="entry name" value="Pancreat_lipase_like"/>
    <property type="match status" value="1"/>
</dbReference>
<dbReference type="GeneID" id="109401099"/>
<feature type="domain" description="Lipase" evidence="6">
    <location>
        <begin position="53"/>
        <end position="341"/>
    </location>
</feature>
<dbReference type="Gene3D" id="3.40.50.1820">
    <property type="entry name" value="alpha/beta hydrolase"/>
    <property type="match status" value="1"/>
</dbReference>
<proteinExistence type="inferred from homology"/>
<evidence type="ECO:0000313" key="7">
    <source>
        <dbReference type="EnsemblMetazoa" id="AALFPA23_010094.P14030"/>
    </source>
</evidence>
<evidence type="ECO:0000256" key="2">
    <source>
        <dbReference type="ARBA" id="ARBA00010701"/>
    </source>
</evidence>
<dbReference type="PANTHER" id="PTHR11610:SF150">
    <property type="entry name" value="FI01825P-RELATED"/>
    <property type="match status" value="1"/>
</dbReference>
<protein>
    <recommendedName>
        <fullName evidence="6">Lipase domain-containing protein</fullName>
    </recommendedName>
</protein>
<keyword evidence="5" id="KW-0732">Signal</keyword>
<dbReference type="Pfam" id="PF00151">
    <property type="entry name" value="Lipase"/>
    <property type="match status" value="1"/>
</dbReference>
<reference evidence="8" key="1">
    <citation type="journal article" date="2015" name="Proc. Natl. Acad. Sci. U.S.A.">
        <title>Genome sequence of the Asian Tiger mosquito, Aedes albopictus, reveals insights into its biology, genetics, and evolution.</title>
        <authorList>
            <person name="Chen X.G."/>
            <person name="Jiang X."/>
            <person name="Gu J."/>
            <person name="Xu M."/>
            <person name="Wu Y."/>
            <person name="Deng Y."/>
            <person name="Zhang C."/>
            <person name="Bonizzoni M."/>
            <person name="Dermauw W."/>
            <person name="Vontas J."/>
            <person name="Armbruster P."/>
            <person name="Huang X."/>
            <person name="Yang Y."/>
            <person name="Zhang H."/>
            <person name="He W."/>
            <person name="Peng H."/>
            <person name="Liu Y."/>
            <person name="Wu K."/>
            <person name="Chen J."/>
            <person name="Lirakis M."/>
            <person name="Topalis P."/>
            <person name="Van Leeuwen T."/>
            <person name="Hall A.B."/>
            <person name="Jiang X."/>
            <person name="Thorpe C."/>
            <person name="Mueller R.L."/>
            <person name="Sun C."/>
            <person name="Waterhouse R.M."/>
            <person name="Yan G."/>
            <person name="Tu Z.J."/>
            <person name="Fang X."/>
            <person name="James A.A."/>
        </authorList>
    </citation>
    <scope>NUCLEOTIDE SEQUENCE [LARGE SCALE GENOMIC DNA]</scope>
    <source>
        <strain evidence="8">Foshan</strain>
    </source>
</reference>
<evidence type="ECO:0000259" key="6">
    <source>
        <dbReference type="Pfam" id="PF00151"/>
    </source>
</evidence>
<evidence type="ECO:0000256" key="3">
    <source>
        <dbReference type="ARBA" id="ARBA00022525"/>
    </source>
</evidence>
<dbReference type="PRINTS" id="PR00821">
    <property type="entry name" value="TAGLIPASE"/>
</dbReference>
<name>A0ABM1YKX1_AEDAL</name>
<dbReference type="InterPro" id="IPR000734">
    <property type="entry name" value="TAG_lipase"/>
</dbReference>
<comment type="similarity">
    <text evidence="2 4">Belongs to the AB hydrolase superfamily. Lipase family.</text>
</comment>
<accession>A0ABM1YKX1</accession>
<dbReference type="InterPro" id="IPR013818">
    <property type="entry name" value="Lipase"/>
</dbReference>
<feature type="signal peptide" evidence="5">
    <location>
        <begin position="1"/>
        <end position="17"/>
    </location>
</feature>
<feature type="chain" id="PRO_5046096808" description="Lipase domain-containing protein" evidence="5">
    <location>
        <begin position="18"/>
        <end position="348"/>
    </location>
</feature>
<keyword evidence="8" id="KW-1185">Reference proteome</keyword>
<dbReference type="EnsemblMetazoa" id="AALFPA23_010094.R14030">
    <property type="protein sequence ID" value="AALFPA23_010094.P14030"/>
    <property type="gene ID" value="AALFPA23_010094"/>
</dbReference>
<dbReference type="PANTHER" id="PTHR11610">
    <property type="entry name" value="LIPASE"/>
    <property type="match status" value="1"/>
</dbReference>
<dbReference type="InterPro" id="IPR033906">
    <property type="entry name" value="Lipase_N"/>
</dbReference>